<name>A0ABQ5GZT3_9ASTR</name>
<reference evidence="3" key="1">
    <citation type="journal article" date="2022" name="Int. J. Mol. Sci.">
        <title>Draft Genome of Tanacetum Coccineum: Genomic Comparison of Closely Related Tanacetum-Family Plants.</title>
        <authorList>
            <person name="Yamashiro T."/>
            <person name="Shiraishi A."/>
            <person name="Nakayama K."/>
            <person name="Satake H."/>
        </authorList>
    </citation>
    <scope>NUCLEOTIDE SEQUENCE</scope>
</reference>
<dbReference type="Proteomes" id="UP001151760">
    <property type="component" value="Unassembled WGS sequence"/>
</dbReference>
<protein>
    <submittedName>
        <fullName evidence="3">Uncharacterized protein</fullName>
    </submittedName>
</protein>
<gene>
    <name evidence="2" type="ORF">Tco_0922212</name>
    <name evidence="3" type="ORF">Tco_1055490</name>
</gene>
<proteinExistence type="predicted"/>
<keyword evidence="4" id="KW-1185">Reference proteome</keyword>
<dbReference type="EMBL" id="BQNB010019057">
    <property type="protein sequence ID" value="GJT81148.1"/>
    <property type="molecule type" value="Genomic_DNA"/>
</dbReference>
<dbReference type="EMBL" id="BQNB010014737">
    <property type="protein sequence ID" value="GJT31793.1"/>
    <property type="molecule type" value="Genomic_DNA"/>
</dbReference>
<reference evidence="3" key="2">
    <citation type="submission" date="2022-01" db="EMBL/GenBank/DDBJ databases">
        <authorList>
            <person name="Yamashiro T."/>
            <person name="Shiraishi A."/>
            <person name="Satake H."/>
            <person name="Nakayama K."/>
        </authorList>
    </citation>
    <scope>NUCLEOTIDE SEQUENCE</scope>
</reference>
<evidence type="ECO:0000313" key="3">
    <source>
        <dbReference type="EMBL" id="GJT81148.1"/>
    </source>
</evidence>
<evidence type="ECO:0000256" key="1">
    <source>
        <dbReference type="SAM" id="MobiDB-lite"/>
    </source>
</evidence>
<sequence>MGQVKGEKRLEDVPVVQEFPEVFPKDLPGIPATRQVEFRINLVPGNIPDKVHNTKFLTLGSSGSVCKEERWVFPDVHRLQGTEQTDRSSPVESSGEEDFPKDCIQTSYCHMNSPKSCLLVWANARRVHGPDEPVHQSLPYLRKREDFIATVMASKKGLGRCVD</sequence>
<feature type="region of interest" description="Disordered" evidence="1">
    <location>
        <begin position="78"/>
        <end position="98"/>
    </location>
</feature>
<comment type="caution">
    <text evidence="3">The sequence shown here is derived from an EMBL/GenBank/DDBJ whole genome shotgun (WGS) entry which is preliminary data.</text>
</comment>
<evidence type="ECO:0000313" key="2">
    <source>
        <dbReference type="EMBL" id="GJT31793.1"/>
    </source>
</evidence>
<accession>A0ABQ5GZT3</accession>
<organism evidence="3 4">
    <name type="scientific">Tanacetum coccineum</name>
    <dbReference type="NCBI Taxonomy" id="301880"/>
    <lineage>
        <taxon>Eukaryota</taxon>
        <taxon>Viridiplantae</taxon>
        <taxon>Streptophyta</taxon>
        <taxon>Embryophyta</taxon>
        <taxon>Tracheophyta</taxon>
        <taxon>Spermatophyta</taxon>
        <taxon>Magnoliopsida</taxon>
        <taxon>eudicotyledons</taxon>
        <taxon>Gunneridae</taxon>
        <taxon>Pentapetalae</taxon>
        <taxon>asterids</taxon>
        <taxon>campanulids</taxon>
        <taxon>Asterales</taxon>
        <taxon>Asteraceae</taxon>
        <taxon>Asteroideae</taxon>
        <taxon>Anthemideae</taxon>
        <taxon>Anthemidinae</taxon>
        <taxon>Tanacetum</taxon>
    </lineage>
</organism>
<evidence type="ECO:0000313" key="4">
    <source>
        <dbReference type="Proteomes" id="UP001151760"/>
    </source>
</evidence>